<evidence type="ECO:0000313" key="2">
    <source>
        <dbReference type="Proteomes" id="UP001165488"/>
    </source>
</evidence>
<organism evidence="1 2">
    <name type="scientific">Belliella calami</name>
    <dbReference type="NCBI Taxonomy" id="2923436"/>
    <lineage>
        <taxon>Bacteria</taxon>
        <taxon>Pseudomonadati</taxon>
        <taxon>Bacteroidota</taxon>
        <taxon>Cytophagia</taxon>
        <taxon>Cytophagales</taxon>
        <taxon>Cyclobacteriaceae</taxon>
        <taxon>Belliella</taxon>
    </lineage>
</organism>
<comment type="caution">
    <text evidence="1">The sequence shown here is derived from an EMBL/GenBank/DDBJ whole genome shotgun (WGS) entry which is preliminary data.</text>
</comment>
<keyword evidence="2" id="KW-1185">Reference proteome</keyword>
<keyword evidence="1" id="KW-0489">Methyltransferase</keyword>
<evidence type="ECO:0000313" key="1">
    <source>
        <dbReference type="EMBL" id="MCH7397722.1"/>
    </source>
</evidence>
<dbReference type="Pfam" id="PF13489">
    <property type="entry name" value="Methyltransf_23"/>
    <property type="match status" value="1"/>
</dbReference>
<accession>A0ABS9UMC3</accession>
<protein>
    <submittedName>
        <fullName evidence="1">Class I SAM-dependent methyltransferase</fullName>
    </submittedName>
</protein>
<dbReference type="Proteomes" id="UP001165488">
    <property type="component" value="Unassembled WGS sequence"/>
</dbReference>
<keyword evidence="1" id="KW-0808">Transferase</keyword>
<name>A0ABS9UMC3_9BACT</name>
<gene>
    <name evidence="1" type="ORF">MM236_06965</name>
</gene>
<dbReference type="PANTHER" id="PTHR43861">
    <property type="entry name" value="TRANS-ACONITATE 2-METHYLTRANSFERASE-RELATED"/>
    <property type="match status" value="1"/>
</dbReference>
<dbReference type="GO" id="GO:0008168">
    <property type="term" value="F:methyltransferase activity"/>
    <property type="evidence" value="ECO:0007669"/>
    <property type="project" value="UniProtKB-KW"/>
</dbReference>
<dbReference type="PANTHER" id="PTHR43861:SF6">
    <property type="entry name" value="METHYLTRANSFERASE TYPE 11"/>
    <property type="match status" value="1"/>
</dbReference>
<dbReference type="RefSeq" id="WP_241274234.1">
    <property type="nucleotide sequence ID" value="NZ_JAKZGS010000004.1"/>
</dbReference>
<sequence length="308" mass="35478">MIQKRDIACVACGDFGPKKEFIVKENMFGLLHEFIYVECMTCCSLQIKEVPENLSFYYSSEYYTSTGLVLSSSVKNIFKKLRWQFHMRNLLIYNNTEYLHWLKPLNLELDSKIADIGCGNGQLLYEMHCSGFNDLHGFDPFLHKEISLDGLKISQCNVEDIKGQFDVVMLHHSFEHMADPKATMKKLTSLIRPNGKLLIRVPVTDAEVWKTEGVNWFQLDAPRHLFIPSVKALKIMGDSNGLILTQVIFDSNEKQFVITDMYKKGFSLKSNDPDKFVDKKSRKSLIQKAKQLNKDQKGDQACFYFTKA</sequence>
<dbReference type="InterPro" id="IPR029063">
    <property type="entry name" value="SAM-dependent_MTases_sf"/>
</dbReference>
<proteinExistence type="predicted"/>
<reference evidence="1" key="1">
    <citation type="submission" date="2022-03" db="EMBL/GenBank/DDBJ databases">
        <title>De novo assembled genomes of Belliella spp. (Cyclobacteriaceae) strains.</title>
        <authorList>
            <person name="Szabo A."/>
            <person name="Korponai K."/>
            <person name="Felfoldi T."/>
        </authorList>
    </citation>
    <scope>NUCLEOTIDE SEQUENCE</scope>
    <source>
        <strain evidence="1">DSM 107340</strain>
    </source>
</reference>
<dbReference type="CDD" id="cd02440">
    <property type="entry name" value="AdoMet_MTases"/>
    <property type="match status" value="1"/>
</dbReference>
<dbReference type="GO" id="GO:0032259">
    <property type="term" value="P:methylation"/>
    <property type="evidence" value="ECO:0007669"/>
    <property type="project" value="UniProtKB-KW"/>
</dbReference>
<dbReference type="SUPFAM" id="SSF53335">
    <property type="entry name" value="S-adenosyl-L-methionine-dependent methyltransferases"/>
    <property type="match status" value="1"/>
</dbReference>
<dbReference type="EMBL" id="JAKZGS010000004">
    <property type="protein sequence ID" value="MCH7397722.1"/>
    <property type="molecule type" value="Genomic_DNA"/>
</dbReference>
<dbReference type="Gene3D" id="3.40.50.150">
    <property type="entry name" value="Vaccinia Virus protein VP39"/>
    <property type="match status" value="1"/>
</dbReference>